<protein>
    <submittedName>
        <fullName evidence="1">Uncharacterized protein</fullName>
    </submittedName>
</protein>
<reference evidence="1 2" key="1">
    <citation type="submission" date="2019-09" db="EMBL/GenBank/DDBJ databases">
        <title>Draft genome sequence of Ginsengibacter sp. BR5-29.</title>
        <authorList>
            <person name="Im W.-T."/>
        </authorList>
    </citation>
    <scope>NUCLEOTIDE SEQUENCE [LARGE SCALE GENOMIC DNA]</scope>
    <source>
        <strain evidence="1 2">BR5-29</strain>
    </source>
</reference>
<gene>
    <name evidence="1" type="ORF">FW778_06470</name>
</gene>
<organism evidence="1 2">
    <name type="scientific">Ginsengibacter hankyongi</name>
    <dbReference type="NCBI Taxonomy" id="2607284"/>
    <lineage>
        <taxon>Bacteria</taxon>
        <taxon>Pseudomonadati</taxon>
        <taxon>Bacteroidota</taxon>
        <taxon>Chitinophagia</taxon>
        <taxon>Chitinophagales</taxon>
        <taxon>Chitinophagaceae</taxon>
        <taxon>Ginsengibacter</taxon>
    </lineage>
</organism>
<dbReference type="AlphaFoldDB" id="A0A5J5IQ42"/>
<sequence>MRLTFYIFTTYFFIPLFTLANGDTTTIPLNRQVFHDKIIAQQKRADKADGRIDGLIKVSTNPEINLQVTDAIFRKINVLRNDIEINAQLATNNDKIRYLRYVEYLVRDFTNNWRSHKIEPALAPLLVDNFADIMYANLRGESMATLIQNVPYEVGLINSQIFDENPGYKESQKILFLKFCKLYPDKILAYIGPYVNEPFADSLVIAAFINNPSQLYSYAQAVGSPQGRLIRRNNDVRVKTIVALSNVQRALFYFPFLDDLIKGRQTIETIAKYAGSSDKTYDSVGYFKLLVRTEENYYPRLVAGDTPVAMIGSDGLIDMLKRKAVQHFIKPINDLHESPNPAVRFRAIEPLSAEDLYYMMVFGENDIYTSSYKYAFDRMMQKMGPVPHGDSLLMTLNFDHFKKFIKMAAEYNKLDVFLKSMPAGESETLMQAFVSNLEKTGSLEDAVDVADAYGSIANPVLQKSMLNNVEANEQRCLKDNNEHGSKIYNLLRIIFLSSDEKNGIDLSKEIGIPPVFTVNYNYLADDSGRIIEQVFFYGDKDGKQSYNSYLTSFPRSDWQITQKKEWIEIKSIKGKPIWIFANLPLDNETDKDADAQKDLINYLEAIGLKPSIVIHRGHSYHLPYTIQQLSENAKIIMLGSCGGYQNLKTILKFAPEAHIISTKQTGAMDVNKPIIDALDNTLRNGENIDWRQMWAGLTNYFNKTSRETRETFEDYIPPQKNLGALLIKAYSRGGEVVQ</sequence>
<proteinExistence type="predicted"/>
<evidence type="ECO:0000313" key="1">
    <source>
        <dbReference type="EMBL" id="KAA9041662.1"/>
    </source>
</evidence>
<name>A0A5J5IQ42_9BACT</name>
<evidence type="ECO:0000313" key="2">
    <source>
        <dbReference type="Proteomes" id="UP000326903"/>
    </source>
</evidence>
<dbReference type="Proteomes" id="UP000326903">
    <property type="component" value="Unassembled WGS sequence"/>
</dbReference>
<comment type="caution">
    <text evidence="1">The sequence shown here is derived from an EMBL/GenBank/DDBJ whole genome shotgun (WGS) entry which is preliminary data.</text>
</comment>
<dbReference type="EMBL" id="VYQF01000001">
    <property type="protein sequence ID" value="KAA9041662.1"/>
    <property type="molecule type" value="Genomic_DNA"/>
</dbReference>
<keyword evidence="2" id="KW-1185">Reference proteome</keyword>
<dbReference type="RefSeq" id="WP_150413782.1">
    <property type="nucleotide sequence ID" value="NZ_VYQF01000001.1"/>
</dbReference>
<accession>A0A5J5IQ42</accession>